<evidence type="ECO:0000256" key="2">
    <source>
        <dbReference type="ARBA" id="ARBA00022801"/>
    </source>
</evidence>
<keyword evidence="2 4" id="KW-0378">Hydrolase</keyword>
<comment type="caution">
    <text evidence="4">Lacks conserved residue(s) required for the propagation of feature annotation.</text>
</comment>
<feature type="binding site" evidence="4">
    <location>
        <position position="84"/>
    </location>
    <ligand>
        <name>substrate</name>
    </ligand>
</feature>
<comment type="catalytic activity">
    <reaction evidence="4">
        <text>S-methyl-5'-thioadenosine + H2O + H(+) = S-methyl-5'-thioinosine + NH4(+)</text>
        <dbReference type="Rhea" id="RHEA:25025"/>
        <dbReference type="ChEBI" id="CHEBI:15377"/>
        <dbReference type="ChEBI" id="CHEBI:15378"/>
        <dbReference type="ChEBI" id="CHEBI:17509"/>
        <dbReference type="ChEBI" id="CHEBI:28938"/>
        <dbReference type="ChEBI" id="CHEBI:48595"/>
        <dbReference type="EC" id="3.5.4.31"/>
    </reaction>
</comment>
<dbReference type="GO" id="GO:0050270">
    <property type="term" value="F:S-adenosylhomocysteine deaminase activity"/>
    <property type="evidence" value="ECO:0007669"/>
    <property type="project" value="UniProtKB-UniRule"/>
</dbReference>
<dbReference type="Gene3D" id="2.30.40.10">
    <property type="entry name" value="Urease, subunit C, domain 1"/>
    <property type="match status" value="1"/>
</dbReference>
<dbReference type="CDD" id="cd01298">
    <property type="entry name" value="ATZ_TRZ_like"/>
    <property type="match status" value="1"/>
</dbReference>
<gene>
    <name evidence="4" type="primary">mtaD</name>
    <name evidence="6" type="ORF">COU43_02170</name>
</gene>
<feature type="binding site" evidence="4">
    <location>
        <position position="199"/>
    </location>
    <ligand>
        <name>Zn(2+)</name>
        <dbReference type="ChEBI" id="CHEBI:29105"/>
    </ligand>
</feature>
<dbReference type="SUPFAM" id="SSF51338">
    <property type="entry name" value="Composite domain of metallo-dependent hydrolases"/>
    <property type="match status" value="1"/>
</dbReference>
<organism evidence="6 7">
    <name type="scientific">Candidatus Nealsonbacteria bacterium CG10_big_fil_rev_8_21_14_0_10_37_25</name>
    <dbReference type="NCBI Taxonomy" id="1974711"/>
    <lineage>
        <taxon>Bacteria</taxon>
        <taxon>Candidatus Nealsoniibacteriota</taxon>
    </lineage>
</organism>
<evidence type="ECO:0000256" key="4">
    <source>
        <dbReference type="HAMAP-Rule" id="MF_01281"/>
    </source>
</evidence>
<evidence type="ECO:0000259" key="5">
    <source>
        <dbReference type="Pfam" id="PF01979"/>
    </source>
</evidence>
<feature type="binding site" evidence="4">
    <location>
        <position position="57"/>
    </location>
    <ligand>
        <name>Zn(2+)</name>
        <dbReference type="ChEBI" id="CHEBI:29105"/>
    </ligand>
</feature>
<dbReference type="SUPFAM" id="SSF51556">
    <property type="entry name" value="Metallo-dependent hydrolases"/>
    <property type="match status" value="1"/>
</dbReference>
<dbReference type="PANTHER" id="PTHR43794:SF11">
    <property type="entry name" value="AMIDOHYDROLASE-RELATED DOMAIN-CONTAINING PROTEIN"/>
    <property type="match status" value="1"/>
</dbReference>
<evidence type="ECO:0000313" key="6">
    <source>
        <dbReference type="EMBL" id="PIR71527.1"/>
    </source>
</evidence>
<dbReference type="AlphaFoldDB" id="A0A2H0TJ30"/>
<dbReference type="FunFam" id="3.20.20.140:FF:000014">
    <property type="entry name" value="5-methylthioadenosine/S-adenosylhomocysteine deaminase"/>
    <property type="match status" value="1"/>
</dbReference>
<dbReference type="EC" id="3.5.4.28" evidence="4"/>
<feature type="binding site" evidence="4">
    <location>
        <position position="55"/>
    </location>
    <ligand>
        <name>Zn(2+)</name>
        <dbReference type="ChEBI" id="CHEBI:29105"/>
    </ligand>
</feature>
<sequence length="415" mass="46970">MRILIKNAILDGKKKDIFIEGNKIKKIGKNLNLKAKEKIDGKEEKAVLPGLINCHCHSAMTLFRGYGDDLPLKDWLEKKIWPLEAKLTEEDVYWGTKLACLEMIKTGTTCFNDMYWFEEATIEATKEMGIRAVVGLVLLDFLPMGSREYVEKLFRKLKAKKLKTIKLSIAPHSIYTVSGENLIWAKNFAKKNKLLLHIHLSETQKEVDDCQKKYKLRPVEYLRKIGFLGENTILAHSIWLNNKEIKILRERKSSVSYNPCSNMKLASGIFPYQKIKKTGVNITLGTDGVASNNNLDLFEEMKFASLLQKIKERNPTVASSSETFELATKNGAKALKINSGELKEGKLADLILVDLNQVSLKPGHNLISDLVYSAKGNCVSELICDGKILMRGRKVKDEEKILKEVAKRAKKLKIS</sequence>
<dbReference type="InterPro" id="IPR011059">
    <property type="entry name" value="Metal-dep_hydrolase_composite"/>
</dbReference>
<name>A0A2H0TJ30_9BACT</name>
<feature type="binding site" evidence="4">
    <location>
        <position position="287"/>
    </location>
    <ligand>
        <name>substrate</name>
    </ligand>
</feature>
<accession>A0A2H0TJ30</accession>
<dbReference type="Gene3D" id="3.20.20.140">
    <property type="entry name" value="Metal-dependent hydrolases"/>
    <property type="match status" value="1"/>
</dbReference>
<feature type="binding site" evidence="4">
    <location>
        <position position="287"/>
    </location>
    <ligand>
        <name>Zn(2+)</name>
        <dbReference type="ChEBI" id="CHEBI:29105"/>
    </ligand>
</feature>
<feature type="binding site" evidence="4">
    <location>
        <position position="172"/>
    </location>
    <ligand>
        <name>substrate</name>
    </ligand>
</feature>
<reference evidence="7" key="1">
    <citation type="submission" date="2017-09" db="EMBL/GenBank/DDBJ databases">
        <title>Depth-based differentiation of microbial function through sediment-hosted aquifers and enrichment of novel symbionts in the deep terrestrial subsurface.</title>
        <authorList>
            <person name="Probst A.J."/>
            <person name="Ladd B."/>
            <person name="Jarett J.K."/>
            <person name="Geller-Mcgrath D.E."/>
            <person name="Sieber C.M.K."/>
            <person name="Emerson J.B."/>
            <person name="Anantharaman K."/>
            <person name="Thomas B.C."/>
            <person name="Malmstrom R."/>
            <person name="Stieglmeier M."/>
            <person name="Klingl A."/>
            <person name="Woyke T."/>
            <person name="Ryan C.M."/>
            <person name="Banfield J.F."/>
        </authorList>
    </citation>
    <scope>NUCLEOTIDE SEQUENCE [LARGE SCALE GENOMIC DNA]</scope>
</reference>
<comment type="function">
    <text evidence="4">Catalyzes the deamination of 5-methylthioadenosine and S-adenosyl-L-homocysteine into 5-methylthioinosine and S-inosyl-L-homocysteine, respectively. Is also able to deaminate adenosine.</text>
</comment>
<dbReference type="GO" id="GO:0046872">
    <property type="term" value="F:metal ion binding"/>
    <property type="evidence" value="ECO:0007669"/>
    <property type="project" value="UniProtKB-KW"/>
</dbReference>
<keyword evidence="3 4" id="KW-0862">Zinc</keyword>
<dbReference type="InterPro" id="IPR023512">
    <property type="entry name" value="Deaminase_MtaD/DadD"/>
</dbReference>
<comment type="cofactor">
    <cofactor evidence="4">
        <name>Zn(2+)</name>
        <dbReference type="ChEBI" id="CHEBI:29105"/>
    </cofactor>
    <text evidence="4">Binds 1 zinc ion per subunit.</text>
</comment>
<dbReference type="HAMAP" id="MF_01281">
    <property type="entry name" value="MTA_SAH_deamin"/>
    <property type="match status" value="1"/>
</dbReference>
<feature type="domain" description="Amidohydrolase-related" evidence="5">
    <location>
        <begin position="47"/>
        <end position="389"/>
    </location>
</feature>
<dbReference type="PANTHER" id="PTHR43794">
    <property type="entry name" value="AMINOHYDROLASE SSNA-RELATED"/>
    <property type="match status" value="1"/>
</dbReference>
<dbReference type="InterPro" id="IPR006680">
    <property type="entry name" value="Amidohydro-rel"/>
</dbReference>
<feature type="binding site" evidence="4">
    <location>
        <position position="147"/>
    </location>
    <ligand>
        <name>substrate</name>
    </ligand>
</feature>
<dbReference type="EMBL" id="PFCK01000062">
    <property type="protein sequence ID" value="PIR71527.1"/>
    <property type="molecule type" value="Genomic_DNA"/>
</dbReference>
<dbReference type="GO" id="GO:0090614">
    <property type="term" value="F:5'-methylthioadenosine deaminase activity"/>
    <property type="evidence" value="ECO:0007669"/>
    <property type="project" value="UniProtKB-UniRule"/>
</dbReference>
<dbReference type="Pfam" id="PF01979">
    <property type="entry name" value="Amidohydro_1"/>
    <property type="match status" value="1"/>
</dbReference>
<proteinExistence type="inferred from homology"/>
<comment type="similarity">
    <text evidence="4">Belongs to the metallo-dependent hydrolases superfamily. MTA/SAH deaminase family.</text>
</comment>
<dbReference type="InterPro" id="IPR050287">
    <property type="entry name" value="MTA/SAH_deaminase"/>
</dbReference>
<comment type="catalytic activity">
    <reaction evidence="4">
        <text>S-adenosyl-L-homocysteine + H2O + H(+) = S-inosyl-L-homocysteine + NH4(+)</text>
        <dbReference type="Rhea" id="RHEA:20716"/>
        <dbReference type="ChEBI" id="CHEBI:15377"/>
        <dbReference type="ChEBI" id="CHEBI:15378"/>
        <dbReference type="ChEBI" id="CHEBI:28938"/>
        <dbReference type="ChEBI" id="CHEBI:57856"/>
        <dbReference type="ChEBI" id="CHEBI:57985"/>
        <dbReference type="EC" id="3.5.4.28"/>
    </reaction>
</comment>
<comment type="caution">
    <text evidence="6">The sequence shown here is derived from an EMBL/GenBank/DDBJ whole genome shotgun (WGS) entry which is preliminary data.</text>
</comment>
<keyword evidence="1 4" id="KW-0479">Metal-binding</keyword>
<evidence type="ECO:0000256" key="1">
    <source>
        <dbReference type="ARBA" id="ARBA00022723"/>
    </source>
</evidence>
<feature type="binding site" evidence="4">
    <location>
        <position position="202"/>
    </location>
    <ligand>
        <name>substrate</name>
    </ligand>
</feature>
<dbReference type="InterPro" id="IPR032466">
    <property type="entry name" value="Metal_Hydrolase"/>
</dbReference>
<dbReference type="Proteomes" id="UP000228909">
    <property type="component" value="Unassembled WGS sequence"/>
</dbReference>
<evidence type="ECO:0000256" key="3">
    <source>
        <dbReference type="ARBA" id="ARBA00022833"/>
    </source>
</evidence>
<dbReference type="EC" id="3.5.4.31" evidence="4"/>
<evidence type="ECO:0000313" key="7">
    <source>
        <dbReference type="Proteomes" id="UP000228909"/>
    </source>
</evidence>
<protein>
    <recommendedName>
        <fullName evidence="4">5-methylthioadenosine/S-adenosylhomocysteine deaminase</fullName>
        <shortName evidence="4">MTA/SAH deaminase</shortName>
        <ecNumber evidence="4">3.5.4.28</ecNumber>
        <ecNumber evidence="4">3.5.4.31</ecNumber>
    </recommendedName>
</protein>